<dbReference type="PANTHER" id="PTHR12883">
    <property type="entry name" value="ADIPOCYTE-SPECIFIC PROTEIN 4-RELATED"/>
    <property type="match status" value="1"/>
</dbReference>
<name>A0A9P8D2Y3_MORAP</name>
<organism evidence="8 9">
    <name type="scientific">Mortierella alpina</name>
    <name type="common">Oleaginous fungus</name>
    <name type="synonym">Mortierella renispora</name>
    <dbReference type="NCBI Taxonomy" id="64518"/>
    <lineage>
        <taxon>Eukaryota</taxon>
        <taxon>Fungi</taxon>
        <taxon>Fungi incertae sedis</taxon>
        <taxon>Mucoromycota</taxon>
        <taxon>Mortierellomycotina</taxon>
        <taxon>Mortierellomycetes</taxon>
        <taxon>Mortierellales</taxon>
        <taxon>Mortierellaceae</taxon>
        <taxon>Mortierella</taxon>
    </lineage>
</organism>
<keyword evidence="3 6" id="KW-1133">Transmembrane helix</keyword>
<dbReference type="GO" id="GO:0005509">
    <property type="term" value="F:calcium ion binding"/>
    <property type="evidence" value="ECO:0007669"/>
    <property type="project" value="InterPro"/>
</dbReference>
<evidence type="ECO:0000256" key="4">
    <source>
        <dbReference type="ARBA" id="ARBA00023136"/>
    </source>
</evidence>
<gene>
    <name evidence="8" type="ORF">KVV02_003777</name>
</gene>
<evidence type="ECO:0000313" key="9">
    <source>
        <dbReference type="Proteomes" id="UP000717515"/>
    </source>
</evidence>
<comment type="subcellular location">
    <subcellularLocation>
        <location evidence="1">Membrane</location>
        <topology evidence="1">Single-pass membrane protein</topology>
    </subcellularLocation>
</comment>
<evidence type="ECO:0000256" key="1">
    <source>
        <dbReference type="ARBA" id="ARBA00004167"/>
    </source>
</evidence>
<accession>A0A9P8D2Y3</accession>
<evidence type="ECO:0000256" key="7">
    <source>
        <dbReference type="SAM" id="SignalP"/>
    </source>
</evidence>
<dbReference type="GO" id="GO:0032469">
    <property type="term" value="P:endoplasmic reticulum calcium ion homeostasis"/>
    <property type="evidence" value="ECO:0007669"/>
    <property type="project" value="InterPro"/>
</dbReference>
<feature type="transmembrane region" description="Helical" evidence="6">
    <location>
        <begin position="47"/>
        <end position="66"/>
    </location>
</feature>
<evidence type="ECO:0000256" key="5">
    <source>
        <dbReference type="SAM" id="MobiDB-lite"/>
    </source>
</evidence>
<keyword evidence="4 6" id="KW-0472">Membrane</keyword>
<dbReference type="Pfam" id="PF07946">
    <property type="entry name" value="CCDC47"/>
    <property type="match status" value="1"/>
</dbReference>
<evidence type="ECO:0000313" key="8">
    <source>
        <dbReference type="EMBL" id="KAG9327532.1"/>
    </source>
</evidence>
<comment type="caution">
    <text evidence="8">The sequence shown here is derived from an EMBL/GenBank/DDBJ whole genome shotgun (WGS) entry which is preliminary data.</text>
</comment>
<proteinExistence type="predicted"/>
<feature type="compositionally biased region" description="Basic residues" evidence="5">
    <location>
        <begin position="349"/>
        <end position="361"/>
    </location>
</feature>
<feature type="region of interest" description="Disordered" evidence="5">
    <location>
        <begin position="306"/>
        <end position="361"/>
    </location>
</feature>
<reference evidence="8" key="1">
    <citation type="submission" date="2021-07" db="EMBL/GenBank/DDBJ databases">
        <title>Draft genome of Mortierella alpina, strain LL118, isolated from an aspen leaf litter sample.</title>
        <authorList>
            <person name="Yang S."/>
            <person name="Vinatzer B.A."/>
        </authorList>
    </citation>
    <scope>NUCLEOTIDE SEQUENCE</scope>
    <source>
        <strain evidence="8">LL118</strain>
    </source>
</reference>
<dbReference type="AlphaFoldDB" id="A0A9P8D2Y3"/>
<protein>
    <recommendedName>
        <fullName evidence="10">DUF1682-domain-containing protein</fullName>
    </recommendedName>
</protein>
<evidence type="ECO:0000256" key="6">
    <source>
        <dbReference type="SAM" id="Phobius"/>
    </source>
</evidence>
<sequence>MSRGALLFLGLGASLAMLATVQANVFSDSFAAQAPYFASFQELRERYGHELMYLGFILLLLVAHLVGKRHNEVLAKTTMAVMLPLFRANFSRVGDNGAELAIDAPHEYIIYLTGRRHVSTVHGLIKMKPRQDLIRTALTLFSNPAQDTCTLNVTMNPDEYSNGVFAIVPKATGTAVRNKYYDLSTFTKASNQKSLDASLITLTESNELTEAILPLVGEKLNQAVSWLDYFIVSDQPMYKPETLPTQPYAKRISLSFRLPNARNAREIVPLIEALIACLDGLAENCHVSTVIKSKISKAREEASKEIGKAAQAEKARELEEKRLKEKREQEKNLSPEAQRKLAAKEEKRALKKRQRAVTKKA</sequence>
<dbReference type="Proteomes" id="UP000717515">
    <property type="component" value="Unassembled WGS sequence"/>
</dbReference>
<dbReference type="PANTHER" id="PTHR12883:SF0">
    <property type="entry name" value="PAT COMPLEX SUBUNIT CCDC47"/>
    <property type="match status" value="1"/>
</dbReference>
<dbReference type="GO" id="GO:0005783">
    <property type="term" value="C:endoplasmic reticulum"/>
    <property type="evidence" value="ECO:0007669"/>
    <property type="project" value="InterPro"/>
</dbReference>
<feature type="chain" id="PRO_5040446284" description="DUF1682-domain-containing protein" evidence="7">
    <location>
        <begin position="24"/>
        <end position="361"/>
    </location>
</feature>
<dbReference type="InterPro" id="IPR012879">
    <property type="entry name" value="CCDC47"/>
</dbReference>
<feature type="compositionally biased region" description="Basic and acidic residues" evidence="5">
    <location>
        <begin position="306"/>
        <end position="348"/>
    </location>
</feature>
<evidence type="ECO:0008006" key="10">
    <source>
        <dbReference type="Google" id="ProtNLM"/>
    </source>
</evidence>
<evidence type="ECO:0000256" key="2">
    <source>
        <dbReference type="ARBA" id="ARBA00022692"/>
    </source>
</evidence>
<evidence type="ECO:0000256" key="3">
    <source>
        <dbReference type="ARBA" id="ARBA00022989"/>
    </source>
</evidence>
<keyword evidence="2 6" id="KW-0812">Transmembrane</keyword>
<dbReference type="EMBL" id="JAIFTL010000003">
    <property type="protein sequence ID" value="KAG9327532.1"/>
    <property type="molecule type" value="Genomic_DNA"/>
</dbReference>
<feature type="signal peptide" evidence="7">
    <location>
        <begin position="1"/>
        <end position="23"/>
    </location>
</feature>
<keyword evidence="7" id="KW-0732">Signal</keyword>
<dbReference type="GO" id="GO:0016020">
    <property type="term" value="C:membrane"/>
    <property type="evidence" value="ECO:0007669"/>
    <property type="project" value="UniProtKB-SubCell"/>
</dbReference>